<accession>A0A9Q3C233</accession>
<protein>
    <submittedName>
        <fullName evidence="1">Uncharacterized protein</fullName>
    </submittedName>
</protein>
<dbReference type="EMBL" id="AVOT02003875">
    <property type="protein sequence ID" value="MBW0474840.1"/>
    <property type="molecule type" value="Genomic_DNA"/>
</dbReference>
<comment type="caution">
    <text evidence="1">The sequence shown here is derived from an EMBL/GenBank/DDBJ whole genome shotgun (WGS) entry which is preliminary data.</text>
</comment>
<organism evidence="1 2">
    <name type="scientific">Austropuccinia psidii MF-1</name>
    <dbReference type="NCBI Taxonomy" id="1389203"/>
    <lineage>
        <taxon>Eukaryota</taxon>
        <taxon>Fungi</taxon>
        <taxon>Dikarya</taxon>
        <taxon>Basidiomycota</taxon>
        <taxon>Pucciniomycotina</taxon>
        <taxon>Pucciniomycetes</taxon>
        <taxon>Pucciniales</taxon>
        <taxon>Sphaerophragmiaceae</taxon>
        <taxon>Austropuccinia</taxon>
    </lineage>
</organism>
<gene>
    <name evidence="1" type="ORF">O181_014555</name>
</gene>
<evidence type="ECO:0000313" key="2">
    <source>
        <dbReference type="Proteomes" id="UP000765509"/>
    </source>
</evidence>
<name>A0A9Q3C233_9BASI</name>
<dbReference type="AlphaFoldDB" id="A0A9Q3C233"/>
<reference evidence="1" key="1">
    <citation type="submission" date="2021-03" db="EMBL/GenBank/DDBJ databases">
        <title>Draft genome sequence of rust myrtle Austropuccinia psidii MF-1, a brazilian biotype.</title>
        <authorList>
            <person name="Quecine M.C."/>
            <person name="Pachon D.M.R."/>
            <person name="Bonatelli M.L."/>
            <person name="Correr F.H."/>
            <person name="Franceschini L.M."/>
            <person name="Leite T.F."/>
            <person name="Margarido G.R.A."/>
            <person name="Almeida C.A."/>
            <person name="Ferrarezi J.A."/>
            <person name="Labate C.A."/>
        </authorList>
    </citation>
    <scope>NUCLEOTIDE SEQUENCE</scope>
    <source>
        <strain evidence="1">MF-1</strain>
    </source>
</reference>
<evidence type="ECO:0000313" key="1">
    <source>
        <dbReference type="EMBL" id="MBW0474840.1"/>
    </source>
</evidence>
<proteinExistence type="predicted"/>
<sequence>MIIIFCAYGLEFKDSDCVTHDWFTLAPELELAYRTSIHASTCKPAEMLEKGWNHKLPVNTLSKELVDIHPTTSGFKLLNDKVKQHVSKNMTDAFEYSEQKWDKSHKTPEFKVGDLILVSKMTFNNIKGPNKLRYSFSGPFIIKSLHGENAVQVEL</sequence>
<keyword evidence="2" id="KW-1185">Reference proteome</keyword>
<dbReference type="Proteomes" id="UP000765509">
    <property type="component" value="Unassembled WGS sequence"/>
</dbReference>